<proteinExistence type="predicted"/>
<name>A0A2V5JEG0_9MICC</name>
<evidence type="ECO:0000313" key="1">
    <source>
        <dbReference type="EMBL" id="PYI37767.1"/>
    </source>
</evidence>
<comment type="caution">
    <text evidence="1">The sequence shown here is derived from an EMBL/GenBank/DDBJ whole genome shotgun (WGS) entry which is preliminary data.</text>
</comment>
<dbReference type="Pfam" id="PF04978">
    <property type="entry name" value="MST"/>
    <property type="match status" value="1"/>
</dbReference>
<evidence type="ECO:0000313" key="2">
    <source>
        <dbReference type="Proteomes" id="UP000247980"/>
    </source>
</evidence>
<dbReference type="InterPro" id="IPR034660">
    <property type="entry name" value="DinB/YfiT-like"/>
</dbReference>
<gene>
    <name evidence="1" type="ORF">CVS30_13995</name>
</gene>
<reference evidence="1 2" key="1">
    <citation type="submission" date="2018-05" db="EMBL/GenBank/DDBJ databases">
        <title>Genetic diversity of glacier-inhabiting Cryobacterium bacteria in China and description of Cryobacterium mengkeensis sp. nov. and Arthrobacter glacialis sp. nov.</title>
        <authorList>
            <person name="Liu Q."/>
            <person name="Xin Y.-H."/>
        </authorList>
    </citation>
    <scope>NUCLEOTIDE SEQUENCE [LARGE SCALE GENOMIC DNA]</scope>
    <source>
        <strain evidence="1 2">B7</strain>
    </source>
</reference>
<accession>A0A2V5JEG0</accession>
<dbReference type="InterPro" id="IPR007061">
    <property type="entry name" value="MST-like"/>
</dbReference>
<protein>
    <submittedName>
        <fullName evidence="1">DinB family protein</fullName>
    </submittedName>
</protein>
<keyword evidence="2" id="KW-1185">Reference proteome</keyword>
<dbReference type="RefSeq" id="WP_110485947.1">
    <property type="nucleotide sequence ID" value="NZ_QJVC01000017.1"/>
</dbReference>
<dbReference type="OrthoDB" id="4548523at2"/>
<organism evidence="1 2">
    <name type="scientific">Arthrobacter psychrolactophilus</name>
    <dbReference type="NCBI Taxonomy" id="92442"/>
    <lineage>
        <taxon>Bacteria</taxon>
        <taxon>Bacillati</taxon>
        <taxon>Actinomycetota</taxon>
        <taxon>Actinomycetes</taxon>
        <taxon>Micrococcales</taxon>
        <taxon>Micrococcaceae</taxon>
        <taxon>Arthrobacter</taxon>
    </lineage>
</organism>
<dbReference type="Proteomes" id="UP000247980">
    <property type="component" value="Unassembled WGS sequence"/>
</dbReference>
<dbReference type="EMBL" id="QJVC01000017">
    <property type="protein sequence ID" value="PYI37767.1"/>
    <property type="molecule type" value="Genomic_DNA"/>
</dbReference>
<sequence>MDPLIKRTPELLDTRTDPPFMAGDRESLEAWLELYRCTLPLKVGGLTAEQLCREAVPPSTLTVVGIVRHLSDVERYWFSNVVAGSSQEARYKATDPDADFHGYSEATALADVAAYDEELMQVRVLAAAVTDLDAPLPGLRRGQQLNLRWVYTHMIEEYARHLGHVDLLRESLDGTAGY</sequence>
<dbReference type="SUPFAM" id="SSF109854">
    <property type="entry name" value="DinB/YfiT-like putative metalloenzymes"/>
    <property type="match status" value="1"/>
</dbReference>
<dbReference type="AlphaFoldDB" id="A0A2V5JEG0"/>
<dbReference type="Gene3D" id="1.20.120.450">
    <property type="entry name" value="dinb family like domain"/>
    <property type="match status" value="1"/>
</dbReference>